<dbReference type="PROSITE" id="PS51257">
    <property type="entry name" value="PROKAR_LIPOPROTEIN"/>
    <property type="match status" value="1"/>
</dbReference>
<gene>
    <name evidence="1" type="ORF">COLAER_02410</name>
</gene>
<organism evidence="1 2">
    <name type="scientific">Collinsella aerofaciens (strain ATCC 25986 / DSM 3979 / JCM 10188 / KCTC 3647 / NCTC 11838 / VPI 1003)</name>
    <dbReference type="NCBI Taxonomy" id="411903"/>
    <lineage>
        <taxon>Bacteria</taxon>
        <taxon>Bacillati</taxon>
        <taxon>Actinomycetota</taxon>
        <taxon>Coriobacteriia</taxon>
        <taxon>Coriobacteriales</taxon>
        <taxon>Coriobacteriaceae</taxon>
        <taxon>Collinsella</taxon>
    </lineage>
</organism>
<dbReference type="AlphaFoldDB" id="A4ED69"/>
<dbReference type="EMBL" id="AAVN02000017">
    <property type="protein sequence ID" value="EBA38500.1"/>
    <property type="molecule type" value="Genomic_DNA"/>
</dbReference>
<accession>A4ED69</accession>
<sequence>MLRRTRPSVILGATVSCKEAAMLQSVFGFDGQIHLENQVSSQRFDLTTGEAKTVIPTAENMSAVFGKDGVETEIQVGQMRQTLGKPGFDWLFNKH</sequence>
<reference evidence="1 2" key="1">
    <citation type="submission" date="2007-01" db="EMBL/GenBank/DDBJ databases">
        <title>Draft genome sequence of Collinsella aerofaciens (ATCC 25986).</title>
        <authorList>
            <person name="Sudarsanam P."/>
            <person name="Ley R."/>
            <person name="Guruge J."/>
            <person name="Turnbaugh P.J."/>
            <person name="Mahowald M."/>
            <person name="Liep D."/>
            <person name="Gordon J."/>
        </authorList>
    </citation>
    <scope>NUCLEOTIDE SEQUENCE [LARGE SCALE GENOMIC DNA]</scope>
    <source>
        <strain evidence="2">ATCC 25986 / DSM 3979 / JCM 10188 / KCTC 3647 / NCTC 11838 / VPI 1003</strain>
    </source>
</reference>
<reference evidence="1 2" key="2">
    <citation type="submission" date="2007-04" db="EMBL/GenBank/DDBJ databases">
        <authorList>
            <person name="Fulton L."/>
            <person name="Clifton S."/>
            <person name="Fulton B."/>
            <person name="Xu J."/>
            <person name="Minx P."/>
            <person name="Mardis E.R."/>
            <person name="Wilson R.K."/>
        </authorList>
    </citation>
    <scope>NUCLEOTIDE SEQUENCE [LARGE SCALE GENOMIC DNA]</scope>
    <source>
        <strain evidence="2">ATCC 25986 / DSM 3979 / JCM 10188 / KCTC 3647 / NCTC 11838 / VPI 1003</strain>
    </source>
</reference>
<comment type="caution">
    <text evidence="1">The sequence shown here is derived from an EMBL/GenBank/DDBJ whole genome shotgun (WGS) entry which is preliminary data.</text>
</comment>
<name>A4ED69_COLAA</name>
<protein>
    <submittedName>
        <fullName evidence="1">Uncharacterized protein</fullName>
    </submittedName>
</protein>
<proteinExistence type="predicted"/>
<evidence type="ECO:0000313" key="1">
    <source>
        <dbReference type="EMBL" id="EBA38500.1"/>
    </source>
</evidence>
<evidence type="ECO:0000313" key="2">
    <source>
        <dbReference type="Proteomes" id="UP000002979"/>
    </source>
</evidence>
<dbReference type="Proteomes" id="UP000002979">
    <property type="component" value="Unassembled WGS sequence"/>
</dbReference>